<feature type="compositionally biased region" description="Acidic residues" evidence="7">
    <location>
        <begin position="284"/>
        <end position="299"/>
    </location>
</feature>
<dbReference type="STRING" id="356882.A0A423X2L9"/>
<dbReference type="InterPro" id="IPR011032">
    <property type="entry name" value="GroES-like_sf"/>
</dbReference>
<evidence type="ECO:0000256" key="7">
    <source>
        <dbReference type="SAM" id="MobiDB-lite"/>
    </source>
</evidence>
<gene>
    <name evidence="10" type="ORF">VMCG_01832</name>
</gene>
<dbReference type="InterPro" id="IPR024079">
    <property type="entry name" value="MetalloPept_cat_dom_sf"/>
</dbReference>
<evidence type="ECO:0008006" key="12">
    <source>
        <dbReference type="Google" id="ProtNLM"/>
    </source>
</evidence>
<accession>A0A423X2L9</accession>
<dbReference type="GO" id="GO:0008270">
    <property type="term" value="F:zinc ion binding"/>
    <property type="evidence" value="ECO:0007669"/>
    <property type="project" value="InterPro"/>
</dbReference>
<dbReference type="FunFam" id="3.40.50.720:FF:000039">
    <property type="entry name" value="Alcohol dehydrogenase AdhP"/>
    <property type="match status" value="1"/>
</dbReference>
<dbReference type="InterPro" id="IPR020843">
    <property type="entry name" value="ER"/>
</dbReference>
<dbReference type="Pfam" id="PF08240">
    <property type="entry name" value="ADH_N"/>
    <property type="match status" value="1"/>
</dbReference>
<evidence type="ECO:0000256" key="2">
    <source>
        <dbReference type="ARBA" id="ARBA00008072"/>
    </source>
</evidence>
<dbReference type="PANTHER" id="PTHR42940">
    <property type="entry name" value="ALCOHOL DEHYDROGENASE 1-RELATED"/>
    <property type="match status" value="1"/>
</dbReference>
<keyword evidence="5" id="KW-0560">Oxidoreductase</keyword>
<dbReference type="GO" id="GO:0005737">
    <property type="term" value="C:cytoplasm"/>
    <property type="evidence" value="ECO:0007669"/>
    <property type="project" value="TreeGrafter"/>
</dbReference>
<protein>
    <recommendedName>
        <fullName evidence="12">Enoyl reductase (ER) domain-containing protein</fullName>
    </recommendedName>
</protein>
<dbReference type="SMART" id="SM00235">
    <property type="entry name" value="ZnMc"/>
    <property type="match status" value="1"/>
</dbReference>
<evidence type="ECO:0000256" key="6">
    <source>
        <dbReference type="ARBA" id="ARBA00023027"/>
    </source>
</evidence>
<feature type="domain" description="Peptidase metallopeptidase" evidence="8">
    <location>
        <begin position="42"/>
        <end position="190"/>
    </location>
</feature>
<dbReference type="Gene3D" id="3.40.50.720">
    <property type="entry name" value="NAD(P)-binding Rossmann-like Domain"/>
    <property type="match status" value="1"/>
</dbReference>
<organism evidence="10 11">
    <name type="scientific">Cytospora schulzeri</name>
    <dbReference type="NCBI Taxonomy" id="448051"/>
    <lineage>
        <taxon>Eukaryota</taxon>
        <taxon>Fungi</taxon>
        <taxon>Dikarya</taxon>
        <taxon>Ascomycota</taxon>
        <taxon>Pezizomycotina</taxon>
        <taxon>Sordariomycetes</taxon>
        <taxon>Sordariomycetidae</taxon>
        <taxon>Diaporthales</taxon>
        <taxon>Cytosporaceae</taxon>
        <taxon>Cytospora</taxon>
    </lineage>
</organism>
<dbReference type="Proteomes" id="UP000283895">
    <property type="component" value="Unassembled WGS sequence"/>
</dbReference>
<dbReference type="SMART" id="SM00829">
    <property type="entry name" value="PKS_ER"/>
    <property type="match status" value="1"/>
</dbReference>
<evidence type="ECO:0000256" key="5">
    <source>
        <dbReference type="ARBA" id="ARBA00023002"/>
    </source>
</evidence>
<evidence type="ECO:0000313" key="10">
    <source>
        <dbReference type="EMBL" id="ROW10144.1"/>
    </source>
</evidence>
<feature type="region of interest" description="Disordered" evidence="7">
    <location>
        <begin position="239"/>
        <end position="313"/>
    </location>
</feature>
<reference evidence="10 11" key="1">
    <citation type="submission" date="2015-09" db="EMBL/GenBank/DDBJ databases">
        <title>Host preference determinants of Valsa canker pathogens revealed by comparative genomics.</title>
        <authorList>
            <person name="Yin Z."/>
            <person name="Huang L."/>
        </authorList>
    </citation>
    <scope>NUCLEOTIDE SEQUENCE [LARGE SCALE GENOMIC DNA]</scope>
    <source>
        <strain evidence="10 11">03-1</strain>
    </source>
</reference>
<dbReference type="InterPro" id="IPR013149">
    <property type="entry name" value="ADH-like_C"/>
</dbReference>
<dbReference type="SUPFAM" id="SSF51735">
    <property type="entry name" value="NAD(P)-binding Rossmann-fold domains"/>
    <property type="match status" value="1"/>
</dbReference>
<dbReference type="GO" id="GO:0004022">
    <property type="term" value="F:alcohol dehydrogenase (NAD+) activity"/>
    <property type="evidence" value="ECO:0007669"/>
    <property type="project" value="TreeGrafter"/>
</dbReference>
<keyword evidence="4" id="KW-0862">Zinc</keyword>
<evidence type="ECO:0000313" key="11">
    <source>
        <dbReference type="Proteomes" id="UP000283895"/>
    </source>
</evidence>
<dbReference type="PANTHER" id="PTHR42940:SF8">
    <property type="entry name" value="VACUOLAR PROTEIN SORTING-ASSOCIATED PROTEIN 11"/>
    <property type="match status" value="1"/>
</dbReference>
<proteinExistence type="inferred from homology"/>
<dbReference type="InterPro" id="IPR013154">
    <property type="entry name" value="ADH-like_N"/>
</dbReference>
<dbReference type="SUPFAM" id="SSF55486">
    <property type="entry name" value="Metalloproteases ('zincins'), catalytic domain"/>
    <property type="match status" value="1"/>
</dbReference>
<keyword evidence="6" id="KW-0520">NAD</keyword>
<evidence type="ECO:0000259" key="8">
    <source>
        <dbReference type="SMART" id="SM00235"/>
    </source>
</evidence>
<dbReference type="Gene3D" id="3.90.180.10">
    <property type="entry name" value="Medium-chain alcohol dehydrogenases, catalytic domain"/>
    <property type="match status" value="1"/>
</dbReference>
<dbReference type="GO" id="GO:0006508">
    <property type="term" value="P:proteolysis"/>
    <property type="evidence" value="ECO:0007669"/>
    <property type="project" value="InterPro"/>
</dbReference>
<dbReference type="Gene3D" id="3.40.390.10">
    <property type="entry name" value="Collagenase (Catalytic Domain)"/>
    <property type="match status" value="1"/>
</dbReference>
<dbReference type="CDD" id="cd04327">
    <property type="entry name" value="ZnMc_MMP_like_3"/>
    <property type="match status" value="1"/>
</dbReference>
<dbReference type="OrthoDB" id="256333at2759"/>
<dbReference type="SUPFAM" id="SSF50129">
    <property type="entry name" value="GroES-like"/>
    <property type="match status" value="1"/>
</dbReference>
<evidence type="ECO:0000256" key="1">
    <source>
        <dbReference type="ARBA" id="ARBA00001947"/>
    </source>
</evidence>
<dbReference type="GO" id="GO:0008237">
    <property type="term" value="F:metallopeptidase activity"/>
    <property type="evidence" value="ECO:0007669"/>
    <property type="project" value="InterPro"/>
</dbReference>
<dbReference type="Pfam" id="PF00107">
    <property type="entry name" value="ADH_zinc_N"/>
    <property type="match status" value="1"/>
</dbReference>
<comment type="caution">
    <text evidence="10">The sequence shown here is derived from an EMBL/GenBank/DDBJ whole genome shotgun (WGS) entry which is preliminary data.</text>
</comment>
<dbReference type="InterPro" id="IPR036291">
    <property type="entry name" value="NAD(P)-bd_dom_sf"/>
</dbReference>
<comment type="cofactor">
    <cofactor evidence="1">
        <name>Zn(2+)</name>
        <dbReference type="ChEBI" id="CHEBI:29105"/>
    </cofactor>
</comment>
<dbReference type="InterPro" id="IPR006026">
    <property type="entry name" value="Peptidase_Metallo"/>
</dbReference>
<feature type="domain" description="Enoyl reductase (ER)" evidence="9">
    <location>
        <begin position="397"/>
        <end position="729"/>
    </location>
</feature>
<name>A0A423X2L9_9PEZI</name>
<sequence>MKPIRCCTIIPDDVVMEMGHLQPKNTSGVSIRQPTSHLAISTDYKWTPGDTIKVRLLGGTDHVQKMVKKYARVWLKYANLELEFVDSGDADIRVSFKKGGSWSLVGTSCRLLPQDKPTMNFGWFTDKTSQKEFSRTVTHEFGHAIGCIHEHQNPAGNIPWDKAAVYEYYKKTQGWNKERVKTNIFQAYSVDTTQFSSFDKKSIMLYAIPASLTKNGYSTKPNKVLSKTDKCFIAQAYPRLQGYDTSDDEEETEDDKEETEDDNDETEDDDSDLGSGSEKGWDSDKDEDSEQDSDSEEEPDTKKEPASELSKLSSVMGGRWTGCYYYSDGSTEGKSDFTLVTEPHKGEGIPGVDFKGSGSDHVASFEIAEGGSTMKASVPKEMRAIQVVEYDKPYRINTIPVPDVQKLGPFDLLVKVAVASYCHTDSMIQSGTFGTILPIVASHEGAGTVVAAGPLSEIKPGDRVMCGLPFHPCGKCPDCTGLNESWRQYCVNTEGHCGVHCDGFFAEYALCDARSTTKLPNEVSFLSAAPLACAGRTVWRGVEQAGVKKGKWIAIIGSGGGLGHLGVQFAKKKGLRVIGIDARDEGLELSKAMGADVVVDARKGKDEVVRQVQDVTRDANPGNPGVDATVTLSDAVSAAALGCAITKMHGTMVQVAQPKEVIIPFMEFVFRDIRVKGSVVSSPEESNAMVSFIAEHGVKVETNLFEGLDKIDELLEMVHSGKIQGKAVIIIDHDQIEKEKQLGAKY</sequence>
<evidence type="ECO:0000256" key="3">
    <source>
        <dbReference type="ARBA" id="ARBA00022723"/>
    </source>
</evidence>
<dbReference type="EMBL" id="LKEA01000003">
    <property type="protein sequence ID" value="ROW10144.1"/>
    <property type="molecule type" value="Genomic_DNA"/>
</dbReference>
<keyword evidence="3" id="KW-0479">Metal-binding</keyword>
<evidence type="ECO:0000259" key="9">
    <source>
        <dbReference type="SMART" id="SM00829"/>
    </source>
</evidence>
<keyword evidence="11" id="KW-1185">Reference proteome</keyword>
<comment type="similarity">
    <text evidence="2">Belongs to the zinc-containing alcohol dehydrogenase family.</text>
</comment>
<evidence type="ECO:0000256" key="4">
    <source>
        <dbReference type="ARBA" id="ARBA00022833"/>
    </source>
</evidence>
<feature type="compositionally biased region" description="Acidic residues" evidence="7">
    <location>
        <begin position="245"/>
        <end position="272"/>
    </location>
</feature>
<dbReference type="AlphaFoldDB" id="A0A423X2L9"/>